<comment type="caution">
    <text evidence="13">The sequence shown here is derived from an EMBL/GenBank/DDBJ whole genome shotgun (WGS) entry which is preliminary data.</text>
</comment>
<dbReference type="GO" id="GO:0050136">
    <property type="term" value="F:NADH dehydrogenase (quinone) (non-electrogenic) activity"/>
    <property type="evidence" value="ECO:0007669"/>
    <property type="project" value="UniProtKB-UniRule"/>
</dbReference>
<dbReference type="PANTHER" id="PTHR11434:SF16">
    <property type="entry name" value="NADH-UBIQUINONE OXIDOREDUCTASE CHAIN 4L"/>
    <property type="match status" value="1"/>
</dbReference>
<evidence type="ECO:0000256" key="7">
    <source>
        <dbReference type="ARBA" id="ARBA00022719"/>
    </source>
</evidence>
<evidence type="ECO:0000256" key="1">
    <source>
        <dbReference type="ARBA" id="ARBA00002378"/>
    </source>
</evidence>
<keyword evidence="10 12" id="KW-0520">NAD</keyword>
<dbReference type="STRING" id="36856.ATB98_25755"/>
<keyword evidence="12" id="KW-0830">Ubiquinone</keyword>
<dbReference type="Pfam" id="PF00420">
    <property type="entry name" value="Oxidored_q2"/>
    <property type="match status" value="1"/>
</dbReference>
<organism evidence="13 14">
    <name type="scientific">Sinorhizobium saheli</name>
    <dbReference type="NCBI Taxonomy" id="36856"/>
    <lineage>
        <taxon>Bacteria</taxon>
        <taxon>Pseudomonadati</taxon>
        <taxon>Pseudomonadota</taxon>
        <taxon>Alphaproteobacteria</taxon>
        <taxon>Hyphomicrobiales</taxon>
        <taxon>Rhizobiaceae</taxon>
        <taxon>Sinorhizobium/Ensifer group</taxon>
        <taxon>Sinorhizobium</taxon>
    </lineage>
</organism>
<feature type="transmembrane region" description="Helical" evidence="12">
    <location>
        <begin position="60"/>
        <end position="85"/>
    </location>
</feature>
<keyword evidence="7 12" id="KW-0874">Quinone</keyword>
<comment type="catalytic activity">
    <reaction evidence="12">
        <text>a quinone + NADH + 5 H(+)(in) = a quinol + NAD(+) + 4 H(+)(out)</text>
        <dbReference type="Rhea" id="RHEA:57888"/>
        <dbReference type="ChEBI" id="CHEBI:15378"/>
        <dbReference type="ChEBI" id="CHEBI:24646"/>
        <dbReference type="ChEBI" id="CHEBI:57540"/>
        <dbReference type="ChEBI" id="CHEBI:57945"/>
        <dbReference type="ChEBI" id="CHEBI:132124"/>
    </reaction>
</comment>
<comment type="function">
    <text evidence="1 12">NDH-1 shuttles electrons from NADH, via FMN and iron-sulfur (Fe-S) centers, to quinones in the respiratory chain. The immediate electron acceptor for the enzyme in this species is believed to be ubiquinone. Couples the redox reaction to proton translocation (for every two electrons transferred, four hydrogen ions are translocated across the cytoplasmic membrane), and thus conserves the redox energy in a proton gradient.</text>
</comment>
<keyword evidence="6 12" id="KW-0812">Transmembrane</keyword>
<evidence type="ECO:0000256" key="2">
    <source>
        <dbReference type="ARBA" id="ARBA00004141"/>
    </source>
</evidence>
<comment type="subunit">
    <text evidence="12">NDH-1 is composed of 14 different subunits. Subunits NuoA, H, J, K, L, M, N constitute the membrane sector of the complex.</text>
</comment>
<dbReference type="InterPro" id="IPR001133">
    <property type="entry name" value="NADH_UbQ_OxRdtase_chain4L/K"/>
</dbReference>
<evidence type="ECO:0000256" key="9">
    <source>
        <dbReference type="ARBA" id="ARBA00022989"/>
    </source>
</evidence>
<dbReference type="PANTHER" id="PTHR11434">
    <property type="entry name" value="NADH-UBIQUINONE OXIDOREDUCTASE SUBUNIT ND4L"/>
    <property type="match status" value="1"/>
</dbReference>
<evidence type="ECO:0000256" key="11">
    <source>
        <dbReference type="ARBA" id="ARBA00023136"/>
    </source>
</evidence>
<dbReference type="Proteomes" id="UP000078507">
    <property type="component" value="Unassembled WGS sequence"/>
</dbReference>
<dbReference type="GO" id="GO:0005886">
    <property type="term" value="C:plasma membrane"/>
    <property type="evidence" value="ECO:0007669"/>
    <property type="project" value="UniProtKB-SubCell"/>
</dbReference>
<feature type="transmembrane region" description="Helical" evidence="12">
    <location>
        <begin position="37"/>
        <end position="54"/>
    </location>
</feature>
<protein>
    <recommendedName>
        <fullName evidence="12">NADH-quinone oxidoreductase subunit K</fullName>
        <ecNumber evidence="12">7.1.1.-</ecNumber>
    </recommendedName>
    <alternativeName>
        <fullName evidence="12">NADH dehydrogenase I subunit K</fullName>
    </alternativeName>
    <alternativeName>
        <fullName evidence="12">NDH-1 subunit K</fullName>
    </alternativeName>
</protein>
<reference evidence="13 14" key="1">
    <citation type="submission" date="2015-11" db="EMBL/GenBank/DDBJ databases">
        <title>Ensifer anhuiense sp. nov., an effective nitrogen fixation bacterium with Glycine soja.</title>
        <authorList>
            <person name="Yan H."/>
            <person name="Chen W."/>
        </authorList>
    </citation>
    <scope>NUCLEOTIDE SEQUENCE [LARGE SCALE GENOMIC DNA]</scope>
    <source>
        <strain evidence="13 14">LMG 7837</strain>
    </source>
</reference>
<dbReference type="GO" id="GO:0048038">
    <property type="term" value="F:quinone binding"/>
    <property type="evidence" value="ECO:0007669"/>
    <property type="project" value="UniProtKB-KW"/>
</dbReference>
<dbReference type="InterPro" id="IPR039428">
    <property type="entry name" value="NUOK/Mnh_C1-like"/>
</dbReference>
<dbReference type="FunFam" id="1.10.287.3510:FF:000001">
    <property type="entry name" value="NADH-quinone oxidoreductase subunit K"/>
    <property type="match status" value="1"/>
</dbReference>
<feature type="transmembrane region" description="Helical" evidence="12">
    <location>
        <begin position="6"/>
        <end position="25"/>
    </location>
</feature>
<dbReference type="GO" id="GO:0042773">
    <property type="term" value="P:ATP synthesis coupled electron transport"/>
    <property type="evidence" value="ECO:0007669"/>
    <property type="project" value="InterPro"/>
</dbReference>
<dbReference type="HAMAP" id="MF_01456">
    <property type="entry name" value="NDH1_NuoK"/>
    <property type="match status" value="1"/>
</dbReference>
<evidence type="ECO:0000256" key="12">
    <source>
        <dbReference type="HAMAP-Rule" id="MF_01456"/>
    </source>
</evidence>
<evidence type="ECO:0000256" key="4">
    <source>
        <dbReference type="ARBA" id="ARBA00022448"/>
    </source>
</evidence>
<name>A0A178YCY0_SINSA</name>
<dbReference type="EC" id="7.1.1.-" evidence="12"/>
<keyword evidence="14" id="KW-1185">Reference proteome</keyword>
<keyword evidence="8 12" id="KW-1278">Translocase</keyword>
<dbReference type="Gene3D" id="1.10.287.3510">
    <property type="match status" value="1"/>
</dbReference>
<dbReference type="RefSeq" id="WP_066873983.1">
    <property type="nucleotide sequence ID" value="NZ_LNQB01000072.1"/>
</dbReference>
<sequence length="101" mass="11209">MVPLWWYISLAVVLFVIGAAGVLLRRNILVVLMSLELLLNSVNINFIAFGRYYYDDFRGQVFAIFVIAITAAEVAVALGILVALVRNKSTLKVDDVTMMKG</sequence>
<accession>A0A178YCY0</accession>
<evidence type="ECO:0000313" key="13">
    <source>
        <dbReference type="EMBL" id="OAP45297.1"/>
    </source>
</evidence>
<keyword evidence="4 12" id="KW-0813">Transport</keyword>
<proteinExistence type="inferred from homology"/>
<evidence type="ECO:0000256" key="8">
    <source>
        <dbReference type="ARBA" id="ARBA00022967"/>
    </source>
</evidence>
<dbReference type="NCBIfam" id="NF004323">
    <property type="entry name" value="PRK05715.1-5"/>
    <property type="match status" value="1"/>
</dbReference>
<dbReference type="NCBIfam" id="NF004320">
    <property type="entry name" value="PRK05715.1-2"/>
    <property type="match status" value="1"/>
</dbReference>
<evidence type="ECO:0000313" key="14">
    <source>
        <dbReference type="Proteomes" id="UP000078507"/>
    </source>
</evidence>
<dbReference type="EMBL" id="LNQB01000072">
    <property type="protein sequence ID" value="OAP45297.1"/>
    <property type="molecule type" value="Genomic_DNA"/>
</dbReference>
<dbReference type="AlphaFoldDB" id="A0A178YCY0"/>
<evidence type="ECO:0000256" key="10">
    <source>
        <dbReference type="ARBA" id="ARBA00023027"/>
    </source>
</evidence>
<keyword evidence="5 12" id="KW-1003">Cell membrane</keyword>
<evidence type="ECO:0000256" key="3">
    <source>
        <dbReference type="ARBA" id="ARBA00010519"/>
    </source>
</evidence>
<gene>
    <name evidence="12" type="primary">nuoK</name>
    <name evidence="13" type="ORF">ATB98_25755</name>
</gene>
<keyword evidence="9 12" id="KW-1133">Transmembrane helix</keyword>
<comment type="similarity">
    <text evidence="3 12">Belongs to the complex I subunit 4L family.</text>
</comment>
<comment type="subcellular location">
    <subcellularLocation>
        <location evidence="12">Cell membrane</location>
        <topology evidence="12">Multi-pass membrane protein</topology>
    </subcellularLocation>
    <subcellularLocation>
        <location evidence="2">Membrane</location>
        <topology evidence="2">Multi-pass membrane protein</topology>
    </subcellularLocation>
</comment>
<evidence type="ECO:0000256" key="6">
    <source>
        <dbReference type="ARBA" id="ARBA00022692"/>
    </source>
</evidence>
<evidence type="ECO:0000256" key="5">
    <source>
        <dbReference type="ARBA" id="ARBA00022475"/>
    </source>
</evidence>
<dbReference type="NCBIfam" id="NF004321">
    <property type="entry name" value="PRK05715.1-3"/>
    <property type="match status" value="1"/>
</dbReference>
<keyword evidence="11 12" id="KW-0472">Membrane</keyword>
<dbReference type="GO" id="GO:0030964">
    <property type="term" value="C:NADH dehydrogenase complex"/>
    <property type="evidence" value="ECO:0007669"/>
    <property type="project" value="TreeGrafter"/>
</dbReference>